<keyword evidence="1" id="KW-0472">Membrane</keyword>
<reference evidence="2" key="1">
    <citation type="journal article" date="2014" name="Front. Microbiol.">
        <title>High frequency of phylogenetically diverse reductive dehalogenase-homologous genes in deep subseafloor sedimentary metagenomes.</title>
        <authorList>
            <person name="Kawai M."/>
            <person name="Futagami T."/>
            <person name="Toyoda A."/>
            <person name="Takaki Y."/>
            <person name="Nishi S."/>
            <person name="Hori S."/>
            <person name="Arai W."/>
            <person name="Tsubouchi T."/>
            <person name="Morono Y."/>
            <person name="Uchiyama I."/>
            <person name="Ito T."/>
            <person name="Fujiyama A."/>
            <person name="Inagaki F."/>
            <person name="Takami H."/>
        </authorList>
    </citation>
    <scope>NUCLEOTIDE SEQUENCE</scope>
    <source>
        <strain evidence="2">Expedition CK06-06</strain>
    </source>
</reference>
<feature type="non-terminal residue" evidence="2">
    <location>
        <position position="87"/>
    </location>
</feature>
<organism evidence="2">
    <name type="scientific">marine sediment metagenome</name>
    <dbReference type="NCBI Taxonomy" id="412755"/>
    <lineage>
        <taxon>unclassified sequences</taxon>
        <taxon>metagenomes</taxon>
        <taxon>ecological metagenomes</taxon>
    </lineage>
</organism>
<evidence type="ECO:0000256" key="1">
    <source>
        <dbReference type="SAM" id="Phobius"/>
    </source>
</evidence>
<keyword evidence="1" id="KW-0812">Transmembrane</keyword>
<protein>
    <submittedName>
        <fullName evidence="2">Uncharacterized protein</fullName>
    </submittedName>
</protein>
<feature type="transmembrane region" description="Helical" evidence="1">
    <location>
        <begin position="34"/>
        <end position="51"/>
    </location>
</feature>
<dbReference type="EMBL" id="BARS01043371">
    <property type="protein sequence ID" value="GAG38953.1"/>
    <property type="molecule type" value="Genomic_DNA"/>
</dbReference>
<sequence>MEDIILCNEGIGVLKFVCLILAGATLGAYSLLRFGFVAAVVALLGVSYGWLKFVGGDAPPNAVFAFWYIMNWVCTLAFIGLLRVSAM</sequence>
<proteinExistence type="predicted"/>
<gene>
    <name evidence="2" type="ORF">S01H1_65675</name>
</gene>
<dbReference type="AlphaFoldDB" id="X0XQP7"/>
<keyword evidence="1" id="KW-1133">Transmembrane helix</keyword>
<comment type="caution">
    <text evidence="2">The sequence shown here is derived from an EMBL/GenBank/DDBJ whole genome shotgun (WGS) entry which is preliminary data.</text>
</comment>
<accession>X0XQP7</accession>
<evidence type="ECO:0000313" key="2">
    <source>
        <dbReference type="EMBL" id="GAG38953.1"/>
    </source>
</evidence>
<feature type="transmembrane region" description="Helical" evidence="1">
    <location>
        <begin position="12"/>
        <end position="29"/>
    </location>
</feature>
<name>X0XQP7_9ZZZZ</name>
<feature type="transmembrane region" description="Helical" evidence="1">
    <location>
        <begin position="63"/>
        <end position="82"/>
    </location>
</feature>